<feature type="transmembrane region" description="Helical" evidence="1">
    <location>
        <begin position="52"/>
        <end position="80"/>
    </location>
</feature>
<sequence length="265" mass="29474">MTGWLILRHSLRMMLANYGFVIFMSLLFSVAQPVSSFCVDLLKSAKFLPTWVQFASAFLLLDIVYLGVALLLVSYVAVRWHRRVILGNTKRSWNPFRYGRLVLVYWWKLLGLSVLYIATFVPFLFVYILLLFEKSGGMLQTGMNSMLLLSISVGVWGCVALFIPLRLSPILVAVALDEDMCVKEAWLATRGSSKAIFDLLFWAFQAWAVLSGSVGLLVFGSVGIGAFTGIAILVSVLFFVGFGIMAAIAIITTIYDHFVEGLDLV</sequence>
<dbReference type="EMBL" id="CP080776">
    <property type="protein sequence ID" value="UWP95202.1"/>
    <property type="molecule type" value="Genomic_DNA"/>
</dbReference>
<keyword evidence="1" id="KW-0472">Membrane</keyword>
<dbReference type="Proteomes" id="UP001057991">
    <property type="component" value="Chromosome"/>
</dbReference>
<proteinExistence type="predicted"/>
<evidence type="ECO:0000313" key="2">
    <source>
        <dbReference type="EMBL" id="UWP95202.1"/>
    </source>
</evidence>
<feature type="transmembrane region" description="Helical" evidence="1">
    <location>
        <begin position="101"/>
        <end position="130"/>
    </location>
</feature>
<gene>
    <name evidence="2" type="ORF">K3X48_13655</name>
</gene>
<organism evidence="2 3">
    <name type="scientific">Aliiroseovarius crassostreae</name>
    <dbReference type="NCBI Taxonomy" id="154981"/>
    <lineage>
        <taxon>Bacteria</taxon>
        <taxon>Pseudomonadati</taxon>
        <taxon>Pseudomonadota</taxon>
        <taxon>Alphaproteobacteria</taxon>
        <taxon>Rhodobacterales</taxon>
        <taxon>Paracoccaceae</taxon>
        <taxon>Aliiroseovarius</taxon>
    </lineage>
</organism>
<feature type="transmembrane region" description="Helical" evidence="1">
    <location>
        <begin position="199"/>
        <end position="224"/>
    </location>
</feature>
<dbReference type="AlphaFoldDB" id="A0A9Q9HB85"/>
<reference evidence="2" key="1">
    <citation type="submission" date="2021-08" db="EMBL/GenBank/DDBJ databases">
        <authorList>
            <person name="Nwanade C."/>
            <person name="Wang M."/>
            <person name="Masoudi A."/>
            <person name="Yu Z."/>
            <person name="Liu J."/>
        </authorList>
    </citation>
    <scope>NUCLEOTIDE SEQUENCE</scope>
    <source>
        <strain evidence="2">S056</strain>
    </source>
</reference>
<feature type="transmembrane region" description="Helical" evidence="1">
    <location>
        <begin position="230"/>
        <end position="255"/>
    </location>
</feature>
<feature type="transmembrane region" description="Helical" evidence="1">
    <location>
        <begin position="142"/>
        <end position="163"/>
    </location>
</feature>
<accession>A0A9Q9HB85</accession>
<name>A0A9Q9HB85_9RHOB</name>
<dbReference type="RefSeq" id="WP_259805946.1">
    <property type="nucleotide sequence ID" value="NZ_CP080776.1"/>
</dbReference>
<protein>
    <submittedName>
        <fullName evidence="2">Uncharacterized protein</fullName>
    </submittedName>
</protein>
<evidence type="ECO:0000256" key="1">
    <source>
        <dbReference type="SAM" id="Phobius"/>
    </source>
</evidence>
<evidence type="ECO:0000313" key="3">
    <source>
        <dbReference type="Proteomes" id="UP001057991"/>
    </source>
</evidence>
<keyword evidence="1" id="KW-0812">Transmembrane</keyword>
<keyword evidence="1" id="KW-1133">Transmembrane helix</keyword>